<dbReference type="Proteomes" id="UP000664534">
    <property type="component" value="Unassembled WGS sequence"/>
</dbReference>
<accession>A0A8H3IKN4</accession>
<organism evidence="1 2">
    <name type="scientific">Imshaugia aleurites</name>
    <dbReference type="NCBI Taxonomy" id="172621"/>
    <lineage>
        <taxon>Eukaryota</taxon>
        <taxon>Fungi</taxon>
        <taxon>Dikarya</taxon>
        <taxon>Ascomycota</taxon>
        <taxon>Pezizomycotina</taxon>
        <taxon>Lecanoromycetes</taxon>
        <taxon>OSLEUM clade</taxon>
        <taxon>Lecanoromycetidae</taxon>
        <taxon>Lecanorales</taxon>
        <taxon>Lecanorineae</taxon>
        <taxon>Parmeliaceae</taxon>
        <taxon>Imshaugia</taxon>
    </lineage>
</organism>
<gene>
    <name evidence="1" type="ORF">IMSHALPRED_003484</name>
</gene>
<evidence type="ECO:0008006" key="3">
    <source>
        <dbReference type="Google" id="ProtNLM"/>
    </source>
</evidence>
<sequence length="391" mass="44329">MPDPFSTLPLPLPLMVLTAIEDLSTLNYLLQASPAANVIFEGYYSEITEAVMSNFVPELQQLLRTIVSMRSDRSSIKDTVDTPEALDSFLAARALSSNASAKPLSNTTVSLSAVRSLTSSASLVQQVSACFFEELLNRVNKIKPSYLLDQSYSYHSRYPRYPKKIPEGRPYKPLQCGHPSWIEEQRVLRALWRLEVYFDLVAITRPKTGSTSQVWNLLGNEGPHRIWPRLMRWETRELDCVYDYLYDISDATTRPPGQPLHLAKLPLIEHGSVTVPRSTPVHDVLVYNWCQSTIFLGKMSPAMKFLNTIGKLSFSPLYRSSFEPFQRLGFGIWDSEKMARLGLNQYSMRTLPADVSKMYRVGPFEGRPQQNDLLFRCNSLLVDGCKSNGEQ</sequence>
<dbReference type="EMBL" id="CAJPDT010000018">
    <property type="protein sequence ID" value="CAF9917169.1"/>
    <property type="molecule type" value="Genomic_DNA"/>
</dbReference>
<proteinExistence type="predicted"/>
<keyword evidence="2" id="KW-1185">Reference proteome</keyword>
<name>A0A8H3IKN4_9LECA</name>
<protein>
    <recommendedName>
        <fullName evidence="3">F-box domain-containing protein</fullName>
    </recommendedName>
</protein>
<dbReference type="OrthoDB" id="4358152at2759"/>
<evidence type="ECO:0000313" key="1">
    <source>
        <dbReference type="EMBL" id="CAF9917169.1"/>
    </source>
</evidence>
<dbReference type="AlphaFoldDB" id="A0A8H3IKN4"/>
<reference evidence="1" key="1">
    <citation type="submission" date="2021-03" db="EMBL/GenBank/DDBJ databases">
        <authorList>
            <person name="Tagirdzhanova G."/>
        </authorList>
    </citation>
    <scope>NUCLEOTIDE SEQUENCE</scope>
</reference>
<evidence type="ECO:0000313" key="2">
    <source>
        <dbReference type="Proteomes" id="UP000664534"/>
    </source>
</evidence>
<comment type="caution">
    <text evidence="1">The sequence shown here is derived from an EMBL/GenBank/DDBJ whole genome shotgun (WGS) entry which is preliminary data.</text>
</comment>